<evidence type="ECO:0000256" key="1">
    <source>
        <dbReference type="SAM" id="MobiDB-lite"/>
    </source>
</evidence>
<dbReference type="EMBL" id="JAUHHV010000001">
    <property type="protein sequence ID" value="KAK1438381.1"/>
    <property type="molecule type" value="Genomic_DNA"/>
</dbReference>
<keyword evidence="3" id="KW-1185">Reference proteome</keyword>
<accession>A0AAD8LFU8</accession>
<sequence>MFQHTPILDHILQEMERLREINKKRVATNKQQNPKHPRSNVDKLTFLKQQQRSDRRYLPPCTGGAAAAQPLH</sequence>
<organism evidence="2 3">
    <name type="scientific">Tagetes erecta</name>
    <name type="common">African marigold</name>
    <dbReference type="NCBI Taxonomy" id="13708"/>
    <lineage>
        <taxon>Eukaryota</taxon>
        <taxon>Viridiplantae</taxon>
        <taxon>Streptophyta</taxon>
        <taxon>Embryophyta</taxon>
        <taxon>Tracheophyta</taxon>
        <taxon>Spermatophyta</taxon>
        <taxon>Magnoliopsida</taxon>
        <taxon>eudicotyledons</taxon>
        <taxon>Gunneridae</taxon>
        <taxon>Pentapetalae</taxon>
        <taxon>asterids</taxon>
        <taxon>campanulids</taxon>
        <taxon>Asterales</taxon>
        <taxon>Asteraceae</taxon>
        <taxon>Asteroideae</taxon>
        <taxon>Heliantheae alliance</taxon>
        <taxon>Tageteae</taxon>
        <taxon>Tagetes</taxon>
    </lineage>
</organism>
<protein>
    <submittedName>
        <fullName evidence="2">Uncharacterized protein</fullName>
    </submittedName>
</protein>
<dbReference type="AlphaFoldDB" id="A0AAD8LFU8"/>
<gene>
    <name evidence="2" type="ORF">QVD17_04189</name>
</gene>
<dbReference type="Proteomes" id="UP001229421">
    <property type="component" value="Unassembled WGS sequence"/>
</dbReference>
<evidence type="ECO:0000313" key="2">
    <source>
        <dbReference type="EMBL" id="KAK1438381.1"/>
    </source>
</evidence>
<evidence type="ECO:0000313" key="3">
    <source>
        <dbReference type="Proteomes" id="UP001229421"/>
    </source>
</evidence>
<reference evidence="2" key="1">
    <citation type="journal article" date="2023" name="bioRxiv">
        <title>Improved chromosome-level genome assembly for marigold (Tagetes erecta).</title>
        <authorList>
            <person name="Jiang F."/>
            <person name="Yuan L."/>
            <person name="Wang S."/>
            <person name="Wang H."/>
            <person name="Xu D."/>
            <person name="Wang A."/>
            <person name="Fan W."/>
        </authorList>
    </citation>
    <scope>NUCLEOTIDE SEQUENCE</scope>
    <source>
        <strain evidence="2">WSJ</strain>
        <tissue evidence="2">Leaf</tissue>
    </source>
</reference>
<name>A0AAD8LFU8_TARER</name>
<comment type="caution">
    <text evidence="2">The sequence shown here is derived from an EMBL/GenBank/DDBJ whole genome shotgun (WGS) entry which is preliminary data.</text>
</comment>
<feature type="region of interest" description="Disordered" evidence="1">
    <location>
        <begin position="49"/>
        <end position="72"/>
    </location>
</feature>
<proteinExistence type="predicted"/>